<dbReference type="AlphaFoldDB" id="A0A2G8RW68"/>
<proteinExistence type="predicted"/>
<evidence type="ECO:0000313" key="3">
    <source>
        <dbReference type="Proteomes" id="UP000230002"/>
    </source>
</evidence>
<comment type="caution">
    <text evidence="2">The sequence shown here is derived from an EMBL/GenBank/DDBJ whole genome shotgun (WGS) entry which is preliminary data.</text>
</comment>
<evidence type="ECO:0000256" key="1">
    <source>
        <dbReference type="SAM" id="MobiDB-lite"/>
    </source>
</evidence>
<evidence type="ECO:0000313" key="2">
    <source>
        <dbReference type="EMBL" id="PIL25724.1"/>
    </source>
</evidence>
<organism evidence="2 3">
    <name type="scientific">Ganoderma sinense ZZ0214-1</name>
    <dbReference type="NCBI Taxonomy" id="1077348"/>
    <lineage>
        <taxon>Eukaryota</taxon>
        <taxon>Fungi</taxon>
        <taxon>Dikarya</taxon>
        <taxon>Basidiomycota</taxon>
        <taxon>Agaricomycotina</taxon>
        <taxon>Agaricomycetes</taxon>
        <taxon>Polyporales</taxon>
        <taxon>Polyporaceae</taxon>
        <taxon>Ganoderma</taxon>
    </lineage>
</organism>
<reference evidence="2 3" key="1">
    <citation type="journal article" date="2015" name="Sci. Rep.">
        <title>Chromosome-level genome map provides insights into diverse defense mechanisms in the medicinal fungus Ganoderma sinense.</title>
        <authorList>
            <person name="Zhu Y."/>
            <person name="Xu J."/>
            <person name="Sun C."/>
            <person name="Zhou S."/>
            <person name="Xu H."/>
            <person name="Nelson D.R."/>
            <person name="Qian J."/>
            <person name="Song J."/>
            <person name="Luo H."/>
            <person name="Xiang L."/>
            <person name="Li Y."/>
            <person name="Xu Z."/>
            <person name="Ji A."/>
            <person name="Wang L."/>
            <person name="Lu S."/>
            <person name="Hayward A."/>
            <person name="Sun W."/>
            <person name="Li X."/>
            <person name="Schwartz D.C."/>
            <person name="Wang Y."/>
            <person name="Chen S."/>
        </authorList>
    </citation>
    <scope>NUCLEOTIDE SEQUENCE [LARGE SCALE GENOMIC DNA]</scope>
    <source>
        <strain evidence="2 3">ZZ0214-1</strain>
    </source>
</reference>
<dbReference type="Proteomes" id="UP000230002">
    <property type="component" value="Unassembled WGS sequence"/>
</dbReference>
<feature type="region of interest" description="Disordered" evidence="1">
    <location>
        <begin position="1"/>
        <end position="55"/>
    </location>
</feature>
<keyword evidence="3" id="KW-1185">Reference proteome</keyword>
<accession>A0A2G8RW68</accession>
<feature type="compositionally biased region" description="Polar residues" evidence="1">
    <location>
        <begin position="1"/>
        <end position="27"/>
    </location>
</feature>
<sequence>MFRSLSPTPQDPTGSPLSMQPLPQFQPNQDAEAEDSDNDEEDEPDDQDGVGGAYHLPSTRCHNFIARGYATLARDLLDDREAPPSAKKLAHTAFAAWLPKCPVLKIYSTVTTVYVPSANVANVSSHRIVSIPSITYTVGMQAKSSGAVSP</sequence>
<gene>
    <name evidence="2" type="ORF">GSI_11474</name>
</gene>
<dbReference type="EMBL" id="AYKW01000045">
    <property type="protein sequence ID" value="PIL25724.1"/>
    <property type="molecule type" value="Genomic_DNA"/>
</dbReference>
<protein>
    <submittedName>
        <fullName evidence="2">Uncharacterized protein</fullName>
    </submittedName>
</protein>
<name>A0A2G8RW68_9APHY</name>
<feature type="compositionally biased region" description="Acidic residues" evidence="1">
    <location>
        <begin position="31"/>
        <end position="48"/>
    </location>
</feature>